<dbReference type="EMBL" id="CP032626">
    <property type="protein sequence ID" value="AYF92704.1"/>
    <property type="molecule type" value="Genomic_DNA"/>
</dbReference>
<reference evidence="1 2" key="1">
    <citation type="submission" date="2018-09" db="EMBL/GenBank/DDBJ databases">
        <title>Genome sequencing of strain BHWM-4.</title>
        <authorList>
            <person name="Heo J."/>
            <person name="Kim S.-J."/>
            <person name="Kwon S.-W."/>
        </authorList>
    </citation>
    <scope>NUCLEOTIDE SEQUENCE [LARGE SCALE GENOMIC DNA]</scope>
    <source>
        <strain evidence="1 2">BHWM-4</strain>
    </source>
</reference>
<accession>A0A387APR5</accession>
<organism evidence="1 2">
    <name type="scientific">Apilactobacillus bombintestini</name>
    <dbReference type="NCBI Taxonomy" id="2419772"/>
    <lineage>
        <taxon>Bacteria</taxon>
        <taxon>Bacillati</taxon>
        <taxon>Bacillota</taxon>
        <taxon>Bacilli</taxon>
        <taxon>Lactobacillales</taxon>
        <taxon>Lactobacillaceae</taxon>
        <taxon>Apilactobacillus</taxon>
    </lineage>
</organism>
<sequence>MIKSMIKLAGLSAVGLAAYLYVNKKDPKEFANEVYLGTKSLVSDVQKTVAAKDNLSHNIAKLQDQLGKSKPVLSNMQQDVNEFQFKTKPHLDLITQRINNITK</sequence>
<name>A0A387APR5_9LACO</name>
<dbReference type="Proteomes" id="UP000272003">
    <property type="component" value="Chromosome"/>
</dbReference>
<dbReference type="AlphaFoldDB" id="A0A387APR5"/>
<evidence type="ECO:0000313" key="2">
    <source>
        <dbReference type="Proteomes" id="UP000272003"/>
    </source>
</evidence>
<protein>
    <submittedName>
        <fullName evidence="1">Uncharacterized protein</fullName>
    </submittedName>
</protein>
<dbReference type="RefSeq" id="WP_120784469.1">
    <property type="nucleotide sequence ID" value="NZ_CP032626.1"/>
</dbReference>
<proteinExistence type="predicted"/>
<dbReference type="KEGG" id="abom:D7I45_04030"/>
<gene>
    <name evidence="1" type="ORF">D7I45_04030</name>
</gene>
<evidence type="ECO:0000313" key="1">
    <source>
        <dbReference type="EMBL" id="AYF92704.1"/>
    </source>
</evidence>
<dbReference type="OrthoDB" id="2297036at2"/>
<keyword evidence="2" id="KW-1185">Reference proteome</keyword>